<dbReference type="Proteomes" id="UP001552299">
    <property type="component" value="Unassembled WGS sequence"/>
</dbReference>
<comment type="similarity">
    <text evidence="2">Belongs to the cytochrome P450 family.</text>
</comment>
<dbReference type="EMBL" id="JANQDX010000004">
    <property type="protein sequence ID" value="KAL0925656.1"/>
    <property type="molecule type" value="Genomic_DNA"/>
</dbReference>
<evidence type="ECO:0000256" key="6">
    <source>
        <dbReference type="ARBA" id="ARBA00023004"/>
    </source>
</evidence>
<name>A0ABD0VSY6_DENTH</name>
<dbReference type="PANTHER" id="PTHR47955:SF19">
    <property type="entry name" value="CYTOCHROME P450 71A9-LIKE ISOFORM X1"/>
    <property type="match status" value="1"/>
</dbReference>
<keyword evidence="5" id="KW-0560">Oxidoreductase</keyword>
<dbReference type="Gene3D" id="1.10.630.10">
    <property type="entry name" value="Cytochrome P450"/>
    <property type="match status" value="1"/>
</dbReference>
<keyword evidence="8" id="KW-0472">Membrane</keyword>
<evidence type="ECO:0000256" key="2">
    <source>
        <dbReference type="ARBA" id="ARBA00010617"/>
    </source>
</evidence>
<keyword evidence="7" id="KW-0503">Monooxygenase</keyword>
<dbReference type="GO" id="GO:0004497">
    <property type="term" value="F:monooxygenase activity"/>
    <property type="evidence" value="ECO:0007669"/>
    <property type="project" value="UniProtKB-KW"/>
</dbReference>
<evidence type="ECO:0000313" key="9">
    <source>
        <dbReference type="EMBL" id="KAL0925656.1"/>
    </source>
</evidence>
<comment type="caution">
    <text evidence="9">The sequence shown here is derived from an EMBL/GenBank/DDBJ whole genome shotgun (WGS) entry which is preliminary data.</text>
</comment>
<gene>
    <name evidence="9" type="ORF">M5K25_004021</name>
</gene>
<dbReference type="PANTHER" id="PTHR47955">
    <property type="entry name" value="CYTOCHROME P450 FAMILY 71 PROTEIN"/>
    <property type="match status" value="1"/>
</dbReference>
<comment type="cofactor">
    <cofactor evidence="1">
        <name>heme</name>
        <dbReference type="ChEBI" id="CHEBI:30413"/>
    </cofactor>
</comment>
<keyword evidence="8" id="KW-1133">Transmembrane helix</keyword>
<evidence type="ECO:0000256" key="4">
    <source>
        <dbReference type="ARBA" id="ARBA00022723"/>
    </source>
</evidence>
<feature type="transmembrane region" description="Helical" evidence="8">
    <location>
        <begin position="6"/>
        <end position="26"/>
    </location>
</feature>
<dbReference type="GO" id="GO:0046872">
    <property type="term" value="F:metal ion binding"/>
    <property type="evidence" value="ECO:0007669"/>
    <property type="project" value="UniProtKB-KW"/>
</dbReference>
<evidence type="ECO:0000256" key="8">
    <source>
        <dbReference type="SAM" id="Phobius"/>
    </source>
</evidence>
<proteinExistence type="inferred from homology"/>
<dbReference type="SUPFAM" id="SSF48264">
    <property type="entry name" value="Cytochrome P450"/>
    <property type="match status" value="1"/>
</dbReference>
<reference evidence="9 10" key="1">
    <citation type="journal article" date="2024" name="Plant Biotechnol. J.">
        <title>Dendrobium thyrsiflorum genome and its molecular insights into genes involved in important horticultural traits.</title>
        <authorList>
            <person name="Chen B."/>
            <person name="Wang J.Y."/>
            <person name="Zheng P.J."/>
            <person name="Li K.L."/>
            <person name="Liang Y.M."/>
            <person name="Chen X.F."/>
            <person name="Zhang C."/>
            <person name="Zhao X."/>
            <person name="He X."/>
            <person name="Zhang G.Q."/>
            <person name="Liu Z.J."/>
            <person name="Xu Q."/>
        </authorList>
    </citation>
    <scope>NUCLEOTIDE SEQUENCE [LARGE SCALE GENOMIC DNA]</scope>
    <source>
        <strain evidence="9">GZMU011</strain>
    </source>
</reference>
<evidence type="ECO:0000313" key="10">
    <source>
        <dbReference type="Proteomes" id="UP001552299"/>
    </source>
</evidence>
<evidence type="ECO:0000256" key="3">
    <source>
        <dbReference type="ARBA" id="ARBA00022617"/>
    </source>
</evidence>
<organism evidence="9 10">
    <name type="scientific">Dendrobium thyrsiflorum</name>
    <name type="common">Pinecone-like raceme dendrobium</name>
    <name type="synonym">Orchid</name>
    <dbReference type="NCBI Taxonomy" id="117978"/>
    <lineage>
        <taxon>Eukaryota</taxon>
        <taxon>Viridiplantae</taxon>
        <taxon>Streptophyta</taxon>
        <taxon>Embryophyta</taxon>
        <taxon>Tracheophyta</taxon>
        <taxon>Spermatophyta</taxon>
        <taxon>Magnoliopsida</taxon>
        <taxon>Liliopsida</taxon>
        <taxon>Asparagales</taxon>
        <taxon>Orchidaceae</taxon>
        <taxon>Epidendroideae</taxon>
        <taxon>Malaxideae</taxon>
        <taxon>Dendrobiinae</taxon>
        <taxon>Dendrobium</taxon>
    </lineage>
</organism>
<keyword evidence="10" id="KW-1185">Reference proteome</keyword>
<dbReference type="AlphaFoldDB" id="A0ABD0VSY6"/>
<dbReference type="InterPro" id="IPR036396">
    <property type="entry name" value="Cyt_P450_sf"/>
</dbReference>
<keyword evidence="4" id="KW-0479">Metal-binding</keyword>
<evidence type="ECO:0000256" key="7">
    <source>
        <dbReference type="ARBA" id="ARBA00023033"/>
    </source>
</evidence>
<dbReference type="Pfam" id="PF00067">
    <property type="entry name" value="p450"/>
    <property type="match status" value="1"/>
</dbReference>
<keyword evidence="6" id="KW-0408">Iron</keyword>
<evidence type="ECO:0000256" key="5">
    <source>
        <dbReference type="ARBA" id="ARBA00023002"/>
    </source>
</evidence>
<accession>A0ABD0VSY6</accession>
<evidence type="ECO:0000256" key="1">
    <source>
        <dbReference type="ARBA" id="ARBA00001971"/>
    </source>
</evidence>
<keyword evidence="3" id="KW-0349">Heme</keyword>
<dbReference type="InterPro" id="IPR001128">
    <property type="entry name" value="Cyt_P450"/>
</dbReference>
<sequence>MLDKLIMGPTLLVALLLITMLFRLAGRSKRKSISKKIPLLPSPPGLPFIAYPLVVSSPSTAREIIRTHDLVFASRPSLKAARILLYNNNDMVLAPYGEYWRLTRKICVSNLLSLKMIQSFSLVRMEEVSLMIERIARMASANKGIVSVSEILNTLTCDVLCKSVLGSSMSEERRKFLCELIRLEYYFPLIKSFNQLIHRRVLADRSRIRKGFFLFSHSLLMLRMVTSVVKDVEGVVGIEGRFVSKISSLISCFSEARIYSSPGGTPYQHAETLATSIMEEIYGRD</sequence>
<keyword evidence="8" id="KW-0812">Transmembrane</keyword>
<protein>
    <recommendedName>
        <fullName evidence="11">Cytochrome P450</fullName>
    </recommendedName>
</protein>
<evidence type="ECO:0008006" key="11">
    <source>
        <dbReference type="Google" id="ProtNLM"/>
    </source>
</evidence>